<dbReference type="InterPro" id="IPR013083">
    <property type="entry name" value="Znf_RING/FYVE/PHD"/>
</dbReference>
<dbReference type="AlphaFoldDB" id="A0A9D4S2E0"/>
<dbReference type="PROSITE" id="PS50016">
    <property type="entry name" value="ZF_PHD_2"/>
    <property type="match status" value="1"/>
</dbReference>
<keyword evidence="1" id="KW-0479">Metal-binding</keyword>
<dbReference type="InterPro" id="IPR019787">
    <property type="entry name" value="Znf_PHD-finger"/>
</dbReference>
<evidence type="ECO:0000313" key="6">
    <source>
        <dbReference type="EMBL" id="KAH3888030.1"/>
    </source>
</evidence>
<organism evidence="6 7">
    <name type="scientific">Dreissena polymorpha</name>
    <name type="common">Zebra mussel</name>
    <name type="synonym">Mytilus polymorpha</name>
    <dbReference type="NCBI Taxonomy" id="45954"/>
    <lineage>
        <taxon>Eukaryota</taxon>
        <taxon>Metazoa</taxon>
        <taxon>Spiralia</taxon>
        <taxon>Lophotrochozoa</taxon>
        <taxon>Mollusca</taxon>
        <taxon>Bivalvia</taxon>
        <taxon>Autobranchia</taxon>
        <taxon>Heteroconchia</taxon>
        <taxon>Euheterodonta</taxon>
        <taxon>Imparidentia</taxon>
        <taxon>Neoheterodontei</taxon>
        <taxon>Myida</taxon>
        <taxon>Dreissenoidea</taxon>
        <taxon>Dreissenidae</taxon>
        <taxon>Dreissena</taxon>
    </lineage>
</organism>
<dbReference type="Proteomes" id="UP000828390">
    <property type="component" value="Unassembled WGS sequence"/>
</dbReference>
<sequence length="195" mass="21746">MADIIFSCIDCGANVIDDDEAISCDICERWQHRRCNTGITLRQYRRMVRQEIELPWSCDQCREHPAAVLDHTAAYEPAADEPTEPAADEPADYAANGIQDNSFNAHGDIRERPHIQNGELPDPPPNRNVIPDGPVTYEVVEGATRKGGQMLLGSDGYTYVVKRSNPVTGFVYWVCNVRSKAKHCSAWVNSMAKIV</sequence>
<dbReference type="SUPFAM" id="SSF57903">
    <property type="entry name" value="FYVE/PHD zinc finger"/>
    <property type="match status" value="1"/>
</dbReference>
<dbReference type="InterPro" id="IPR019786">
    <property type="entry name" value="Zinc_finger_PHD-type_CS"/>
</dbReference>
<reference evidence="6" key="1">
    <citation type="journal article" date="2019" name="bioRxiv">
        <title>The Genome of the Zebra Mussel, Dreissena polymorpha: A Resource for Invasive Species Research.</title>
        <authorList>
            <person name="McCartney M.A."/>
            <person name="Auch B."/>
            <person name="Kono T."/>
            <person name="Mallez S."/>
            <person name="Zhang Y."/>
            <person name="Obille A."/>
            <person name="Becker A."/>
            <person name="Abrahante J.E."/>
            <person name="Garbe J."/>
            <person name="Badalamenti J.P."/>
            <person name="Herman A."/>
            <person name="Mangelson H."/>
            <person name="Liachko I."/>
            <person name="Sullivan S."/>
            <person name="Sone E.D."/>
            <person name="Koren S."/>
            <person name="Silverstein K.A.T."/>
            <person name="Beckman K.B."/>
            <person name="Gohl D.M."/>
        </authorList>
    </citation>
    <scope>NUCLEOTIDE SEQUENCE</scope>
    <source>
        <strain evidence="6">Duluth1</strain>
        <tissue evidence="6">Whole animal</tissue>
    </source>
</reference>
<evidence type="ECO:0000313" key="7">
    <source>
        <dbReference type="Proteomes" id="UP000828390"/>
    </source>
</evidence>
<dbReference type="PANTHER" id="PTHR20956:SF12">
    <property type="entry name" value="FLYWCH-TYPE DOMAIN-CONTAINING PROTEIN"/>
    <property type="match status" value="1"/>
</dbReference>
<dbReference type="EMBL" id="JAIWYP010000001">
    <property type="protein sequence ID" value="KAH3888030.1"/>
    <property type="molecule type" value="Genomic_DNA"/>
</dbReference>
<accession>A0A9D4S2E0</accession>
<feature type="domain" description="PHD-type" evidence="5">
    <location>
        <begin position="5"/>
        <end position="64"/>
    </location>
</feature>
<keyword evidence="3" id="KW-0862">Zinc</keyword>
<comment type="caution">
    <text evidence="6">The sequence shown here is derived from an EMBL/GenBank/DDBJ whole genome shotgun (WGS) entry which is preliminary data.</text>
</comment>
<evidence type="ECO:0000256" key="4">
    <source>
        <dbReference type="PROSITE-ProRule" id="PRU00146"/>
    </source>
</evidence>
<evidence type="ECO:0000256" key="3">
    <source>
        <dbReference type="ARBA" id="ARBA00022833"/>
    </source>
</evidence>
<keyword evidence="7" id="KW-1185">Reference proteome</keyword>
<reference evidence="6" key="2">
    <citation type="submission" date="2020-11" db="EMBL/GenBank/DDBJ databases">
        <authorList>
            <person name="McCartney M.A."/>
            <person name="Auch B."/>
            <person name="Kono T."/>
            <person name="Mallez S."/>
            <person name="Becker A."/>
            <person name="Gohl D.M."/>
            <person name="Silverstein K.A.T."/>
            <person name="Koren S."/>
            <person name="Bechman K.B."/>
            <person name="Herman A."/>
            <person name="Abrahante J.E."/>
            <person name="Garbe J."/>
        </authorList>
    </citation>
    <scope>NUCLEOTIDE SEQUENCE</scope>
    <source>
        <strain evidence="6">Duluth1</strain>
        <tissue evidence="6">Whole animal</tissue>
    </source>
</reference>
<dbReference type="Gene3D" id="2.20.25.240">
    <property type="match status" value="1"/>
</dbReference>
<dbReference type="PANTHER" id="PTHR20956">
    <property type="entry name" value="HEH2P"/>
    <property type="match status" value="1"/>
</dbReference>
<dbReference type="InterPro" id="IPR011011">
    <property type="entry name" value="Znf_FYVE_PHD"/>
</dbReference>
<evidence type="ECO:0000256" key="2">
    <source>
        <dbReference type="ARBA" id="ARBA00022771"/>
    </source>
</evidence>
<dbReference type="GO" id="GO:0008270">
    <property type="term" value="F:zinc ion binding"/>
    <property type="evidence" value="ECO:0007669"/>
    <property type="project" value="UniProtKB-KW"/>
</dbReference>
<evidence type="ECO:0000256" key="1">
    <source>
        <dbReference type="ARBA" id="ARBA00022723"/>
    </source>
</evidence>
<name>A0A9D4S2E0_DREPO</name>
<proteinExistence type="predicted"/>
<evidence type="ECO:0000259" key="5">
    <source>
        <dbReference type="PROSITE" id="PS50016"/>
    </source>
</evidence>
<dbReference type="PROSITE" id="PS01359">
    <property type="entry name" value="ZF_PHD_1"/>
    <property type="match status" value="1"/>
</dbReference>
<protein>
    <recommendedName>
        <fullName evidence="5">PHD-type domain-containing protein</fullName>
    </recommendedName>
</protein>
<keyword evidence="2 4" id="KW-0863">Zinc-finger</keyword>
<dbReference type="Gene3D" id="3.30.40.10">
    <property type="entry name" value="Zinc/RING finger domain, C3HC4 (zinc finger)"/>
    <property type="match status" value="1"/>
</dbReference>
<gene>
    <name evidence="6" type="ORF">DPMN_012051</name>
</gene>
<dbReference type="OrthoDB" id="6161554at2759"/>